<evidence type="ECO:0000313" key="3">
    <source>
        <dbReference type="Proteomes" id="UP000827092"/>
    </source>
</evidence>
<comment type="caution">
    <text evidence="2">The sequence shown here is derived from an EMBL/GenBank/DDBJ whole genome shotgun (WGS) entry which is preliminary data.</text>
</comment>
<dbReference type="AlphaFoldDB" id="A0AAV6W024"/>
<gene>
    <name evidence="2" type="ORF">JTE90_019880</name>
</gene>
<evidence type="ECO:0000313" key="2">
    <source>
        <dbReference type="EMBL" id="KAG8201241.1"/>
    </source>
</evidence>
<feature type="compositionally biased region" description="Polar residues" evidence="1">
    <location>
        <begin position="62"/>
        <end position="86"/>
    </location>
</feature>
<reference evidence="2 3" key="1">
    <citation type="journal article" date="2022" name="Nat. Ecol. Evol.">
        <title>A masculinizing supergene underlies an exaggerated male reproductive morph in a spider.</title>
        <authorList>
            <person name="Hendrickx F."/>
            <person name="De Corte Z."/>
            <person name="Sonet G."/>
            <person name="Van Belleghem S.M."/>
            <person name="Kostlbacher S."/>
            <person name="Vangestel C."/>
        </authorList>
    </citation>
    <scope>NUCLEOTIDE SEQUENCE [LARGE SCALE GENOMIC DNA]</scope>
    <source>
        <strain evidence="2">W744_W776</strain>
    </source>
</reference>
<keyword evidence="3" id="KW-1185">Reference proteome</keyword>
<dbReference type="Proteomes" id="UP000827092">
    <property type="component" value="Unassembled WGS sequence"/>
</dbReference>
<organism evidence="2 3">
    <name type="scientific">Oedothorax gibbosus</name>
    <dbReference type="NCBI Taxonomy" id="931172"/>
    <lineage>
        <taxon>Eukaryota</taxon>
        <taxon>Metazoa</taxon>
        <taxon>Ecdysozoa</taxon>
        <taxon>Arthropoda</taxon>
        <taxon>Chelicerata</taxon>
        <taxon>Arachnida</taxon>
        <taxon>Araneae</taxon>
        <taxon>Araneomorphae</taxon>
        <taxon>Entelegynae</taxon>
        <taxon>Araneoidea</taxon>
        <taxon>Linyphiidae</taxon>
        <taxon>Erigoninae</taxon>
        <taxon>Oedothorax</taxon>
    </lineage>
</organism>
<proteinExistence type="predicted"/>
<protein>
    <submittedName>
        <fullName evidence="2">Uncharacterized protein</fullName>
    </submittedName>
</protein>
<dbReference type="EMBL" id="JAFNEN010000007">
    <property type="protein sequence ID" value="KAG8201241.1"/>
    <property type="molecule type" value="Genomic_DNA"/>
</dbReference>
<accession>A0AAV6W024</accession>
<sequence>MLNEAVTESVSPLLSGLERGCLSLDEVAVGQSRKFDTGYCSYGGTLVFLKVTDRPPYFWDSSRITQKNNHPNSSRGEQAAEQIQHNSNRTQTSNICVLFLRNSLETKNLEPGGVLDFFPVFLATQSKCD</sequence>
<feature type="region of interest" description="Disordered" evidence="1">
    <location>
        <begin position="61"/>
        <end position="86"/>
    </location>
</feature>
<evidence type="ECO:0000256" key="1">
    <source>
        <dbReference type="SAM" id="MobiDB-lite"/>
    </source>
</evidence>
<name>A0AAV6W024_9ARAC</name>